<dbReference type="InterPro" id="IPR052021">
    <property type="entry name" value="Type-I_RS_S_subunit"/>
</dbReference>
<proteinExistence type="predicted"/>
<dbReference type="GO" id="GO:0003677">
    <property type="term" value="F:DNA binding"/>
    <property type="evidence" value="ECO:0007669"/>
    <property type="project" value="UniProtKB-KW"/>
</dbReference>
<accession>T0ZF44</accession>
<reference evidence="3" key="1">
    <citation type="submission" date="2013-08" db="EMBL/GenBank/DDBJ databases">
        <authorList>
            <person name="Mendez C."/>
            <person name="Richter M."/>
            <person name="Ferrer M."/>
            <person name="Sanchez J."/>
        </authorList>
    </citation>
    <scope>NUCLEOTIDE SEQUENCE</scope>
</reference>
<dbReference type="GO" id="GO:0009307">
    <property type="term" value="P:DNA restriction-modification system"/>
    <property type="evidence" value="ECO:0007669"/>
    <property type="project" value="UniProtKB-KW"/>
</dbReference>
<feature type="non-terminal residue" evidence="3">
    <location>
        <position position="234"/>
    </location>
</feature>
<evidence type="ECO:0000256" key="2">
    <source>
        <dbReference type="ARBA" id="ARBA00023125"/>
    </source>
</evidence>
<evidence type="ECO:0000313" key="3">
    <source>
        <dbReference type="EMBL" id="EQD27494.1"/>
    </source>
</evidence>
<protein>
    <submittedName>
        <fullName evidence="3">Type I restriction-modification system specificity subunit</fullName>
    </submittedName>
</protein>
<comment type="caution">
    <text evidence="3">The sequence shown here is derived from an EMBL/GenBank/DDBJ whole genome shotgun (WGS) entry which is preliminary data.</text>
</comment>
<reference evidence="3" key="2">
    <citation type="journal article" date="2014" name="ISME J.">
        <title>Microbial stratification in low pH oxic and suboxic macroscopic growths along an acid mine drainage.</title>
        <authorList>
            <person name="Mendez-Garcia C."/>
            <person name="Mesa V."/>
            <person name="Sprenger R.R."/>
            <person name="Richter M."/>
            <person name="Diez M.S."/>
            <person name="Solano J."/>
            <person name="Bargiela R."/>
            <person name="Golyshina O.V."/>
            <person name="Manteca A."/>
            <person name="Ramos J.L."/>
            <person name="Gallego J.R."/>
            <person name="Llorente I."/>
            <person name="Martins Dos Santos V.A."/>
            <person name="Jensen O.N."/>
            <person name="Pelaez A.I."/>
            <person name="Sanchez J."/>
            <person name="Ferrer M."/>
        </authorList>
    </citation>
    <scope>NUCLEOTIDE SEQUENCE</scope>
</reference>
<dbReference type="SUPFAM" id="SSF116734">
    <property type="entry name" value="DNA methylase specificity domain"/>
    <property type="match status" value="1"/>
</dbReference>
<dbReference type="EMBL" id="AUZZ01011072">
    <property type="protein sequence ID" value="EQD27494.1"/>
    <property type="molecule type" value="Genomic_DNA"/>
</dbReference>
<gene>
    <name evidence="3" type="ORF">B2A_15213</name>
</gene>
<dbReference type="Gene3D" id="3.90.220.20">
    <property type="entry name" value="DNA methylase specificity domains"/>
    <property type="match status" value="1"/>
</dbReference>
<dbReference type="PANTHER" id="PTHR30408:SF13">
    <property type="entry name" value="TYPE I RESTRICTION ENZYME HINDI SPECIFICITY SUBUNIT"/>
    <property type="match status" value="1"/>
</dbReference>
<name>T0ZF44_9ZZZZ</name>
<organism evidence="3">
    <name type="scientific">mine drainage metagenome</name>
    <dbReference type="NCBI Taxonomy" id="410659"/>
    <lineage>
        <taxon>unclassified sequences</taxon>
        <taxon>metagenomes</taxon>
        <taxon>ecological metagenomes</taxon>
    </lineage>
</organism>
<dbReference type="PANTHER" id="PTHR30408">
    <property type="entry name" value="TYPE-1 RESTRICTION ENZYME ECOKI SPECIFICITY PROTEIN"/>
    <property type="match status" value="1"/>
</dbReference>
<sequence>DPVRAKGDGHWKKGESLPGMPAEMWDLWPGELEESEIGEIPKGWEVVSLSERCKTQYGYTASATKEPIGPHLLRVTDINKSPWIDWHGVPFCPISESERQKYALSEGDIVVARMADPGKCAIIEGPANAVFASYLVRLRVGGLARAYYTFYFLRSASYQDYAQGAKSGSVQANMNARIIVDVPHLDPPQRALDAFLRLVAPLRRKVVANLGEQSTLGQTRDTLLPKLLSGEIRV</sequence>
<evidence type="ECO:0000256" key="1">
    <source>
        <dbReference type="ARBA" id="ARBA00022747"/>
    </source>
</evidence>
<feature type="non-terminal residue" evidence="3">
    <location>
        <position position="1"/>
    </location>
</feature>
<dbReference type="AlphaFoldDB" id="T0ZF44"/>
<keyword evidence="1" id="KW-0680">Restriction system</keyword>
<dbReference type="InterPro" id="IPR044946">
    <property type="entry name" value="Restrct_endonuc_typeI_TRD_sf"/>
</dbReference>
<keyword evidence="2" id="KW-0238">DNA-binding</keyword>